<reference evidence="4 5" key="1">
    <citation type="submission" date="2023-09" db="EMBL/GenBank/DDBJ databases">
        <authorList>
            <person name="Rey-Velasco X."/>
        </authorList>
    </citation>
    <scope>NUCLEOTIDE SEQUENCE [LARGE SCALE GENOMIC DNA]</scope>
    <source>
        <strain evidence="4 5">F363</strain>
    </source>
</reference>
<dbReference type="RefSeq" id="WP_311533499.1">
    <property type="nucleotide sequence ID" value="NZ_JAVRHQ010000002.1"/>
</dbReference>
<evidence type="ECO:0000256" key="2">
    <source>
        <dbReference type="ARBA" id="ARBA00023163"/>
    </source>
</evidence>
<sequence>MNSIKINSLPLDEVIKDIAGELHIPYEQNCELYYINIPESLGEGRITGINFENGLGIISYDCTFKEDFEIRFVKSDVHPVKFIYSLEGSVDHFFSNEISVHEINKFENVIVASERQNGHILKFKGGIKNHLKSVEIQREQFLSRTRCEIKNMEQEIQELFTDVRAENVFYYEGRYSLKIYDIFKEIDNLRSEDFLTKMFIEGKVYEIIFLQIMQYQDDLKDEGSRSLLRQYEVAQVEKAAEIIQLDITNFHNVDEISKEVGLNANKLQQGFRELYAQTVNGFVKKTRLDMAQGLLLNTDYSLAEIVDRIGLINKSYFSKIFKEKYSISPSKFRQENRGNYRDKVNS</sequence>
<proteinExistence type="predicted"/>
<dbReference type="PANTHER" id="PTHR47893:SF1">
    <property type="entry name" value="REGULATORY PROTEIN PCHR"/>
    <property type="match status" value="1"/>
</dbReference>
<gene>
    <name evidence="4" type="ORF">RM553_03000</name>
</gene>
<dbReference type="InterPro" id="IPR009057">
    <property type="entry name" value="Homeodomain-like_sf"/>
</dbReference>
<evidence type="ECO:0000313" key="5">
    <source>
        <dbReference type="Proteomes" id="UP001262889"/>
    </source>
</evidence>
<dbReference type="PANTHER" id="PTHR47893">
    <property type="entry name" value="REGULATORY PROTEIN PCHR"/>
    <property type="match status" value="1"/>
</dbReference>
<accession>A0ABU3C622</accession>
<dbReference type="Pfam" id="PF12833">
    <property type="entry name" value="HTH_18"/>
    <property type="match status" value="1"/>
</dbReference>
<dbReference type="EMBL" id="JAVRHQ010000002">
    <property type="protein sequence ID" value="MDT0641791.1"/>
    <property type="molecule type" value="Genomic_DNA"/>
</dbReference>
<dbReference type="InterPro" id="IPR018060">
    <property type="entry name" value="HTH_AraC"/>
</dbReference>
<dbReference type="SMART" id="SM00342">
    <property type="entry name" value="HTH_ARAC"/>
    <property type="match status" value="1"/>
</dbReference>
<keyword evidence="2" id="KW-0804">Transcription</keyword>
<dbReference type="PROSITE" id="PS01124">
    <property type="entry name" value="HTH_ARAC_FAMILY_2"/>
    <property type="match status" value="1"/>
</dbReference>
<dbReference type="Gene3D" id="1.10.10.60">
    <property type="entry name" value="Homeodomain-like"/>
    <property type="match status" value="1"/>
</dbReference>
<keyword evidence="5" id="KW-1185">Reference proteome</keyword>
<evidence type="ECO:0000313" key="4">
    <source>
        <dbReference type="EMBL" id="MDT0641791.1"/>
    </source>
</evidence>
<dbReference type="InterPro" id="IPR053142">
    <property type="entry name" value="PchR_regulatory_protein"/>
</dbReference>
<keyword evidence="1" id="KW-0805">Transcription regulation</keyword>
<evidence type="ECO:0000259" key="3">
    <source>
        <dbReference type="PROSITE" id="PS01124"/>
    </source>
</evidence>
<feature type="domain" description="HTH araC/xylS-type" evidence="3">
    <location>
        <begin position="237"/>
        <end position="335"/>
    </location>
</feature>
<protein>
    <submittedName>
        <fullName evidence="4">AraC family transcriptional regulator</fullName>
    </submittedName>
</protein>
<dbReference type="SUPFAM" id="SSF46689">
    <property type="entry name" value="Homeodomain-like"/>
    <property type="match status" value="1"/>
</dbReference>
<comment type="caution">
    <text evidence="4">The sequence shown here is derived from an EMBL/GenBank/DDBJ whole genome shotgun (WGS) entry which is preliminary data.</text>
</comment>
<dbReference type="Proteomes" id="UP001262889">
    <property type="component" value="Unassembled WGS sequence"/>
</dbReference>
<name>A0ABU3C622_9FLAO</name>
<evidence type="ECO:0000256" key="1">
    <source>
        <dbReference type="ARBA" id="ARBA00023015"/>
    </source>
</evidence>
<organism evidence="4 5">
    <name type="scientific">Autumnicola tepida</name>
    <dbReference type="NCBI Taxonomy" id="3075595"/>
    <lineage>
        <taxon>Bacteria</taxon>
        <taxon>Pseudomonadati</taxon>
        <taxon>Bacteroidota</taxon>
        <taxon>Flavobacteriia</taxon>
        <taxon>Flavobacteriales</taxon>
        <taxon>Flavobacteriaceae</taxon>
        <taxon>Autumnicola</taxon>
    </lineage>
</organism>